<dbReference type="RefSeq" id="WP_023789031.1">
    <property type="nucleotide sequence ID" value="NC_022998.1"/>
</dbReference>
<proteinExistence type="predicted"/>
<evidence type="ECO:0000313" key="1">
    <source>
        <dbReference type="EMBL" id="AHB36097.1"/>
    </source>
</evidence>
<dbReference type="OrthoDB" id="9811244at2"/>
<dbReference type="HOGENOM" id="CLU_130332_2_3_14"/>
<dbReference type="AlphaFoldDB" id="V5RHF7"/>
<dbReference type="CDD" id="cd10148">
    <property type="entry name" value="CsoR-like_DUF156"/>
    <property type="match status" value="1"/>
</dbReference>
<evidence type="ECO:0000313" key="2">
    <source>
        <dbReference type="Proteomes" id="UP000018550"/>
    </source>
</evidence>
<dbReference type="GO" id="GO:0046872">
    <property type="term" value="F:metal ion binding"/>
    <property type="evidence" value="ECO:0007669"/>
    <property type="project" value="InterPro"/>
</dbReference>
<dbReference type="GO" id="GO:0045892">
    <property type="term" value="P:negative regulation of DNA-templated transcription"/>
    <property type="evidence" value="ECO:0007669"/>
    <property type="project" value="UniProtKB-ARBA"/>
</dbReference>
<gene>
    <name evidence="1" type="ORF">SAPIS_v1c02510</name>
</gene>
<dbReference type="Gene3D" id="1.20.58.1000">
    <property type="entry name" value="Metal-sensitive repressor, helix protomer"/>
    <property type="match status" value="1"/>
</dbReference>
<dbReference type="eggNOG" id="COG1937">
    <property type="taxonomic scope" value="Bacteria"/>
</dbReference>
<dbReference type="KEGG" id="sapi:SAPIS_v1c02510"/>
<organism evidence="1 2">
    <name type="scientific">Spiroplasma apis B31</name>
    <dbReference type="NCBI Taxonomy" id="1276258"/>
    <lineage>
        <taxon>Bacteria</taxon>
        <taxon>Bacillati</taxon>
        <taxon>Mycoplasmatota</taxon>
        <taxon>Mollicutes</taxon>
        <taxon>Entomoplasmatales</taxon>
        <taxon>Spiroplasmataceae</taxon>
        <taxon>Spiroplasma</taxon>
    </lineage>
</organism>
<dbReference type="GO" id="GO:0003677">
    <property type="term" value="F:DNA binding"/>
    <property type="evidence" value="ECO:0007669"/>
    <property type="project" value="InterPro"/>
</dbReference>
<dbReference type="PANTHER" id="PTHR33677">
    <property type="entry name" value="TRANSCRIPTIONAL REPRESSOR FRMR-RELATED"/>
    <property type="match status" value="1"/>
</dbReference>
<dbReference type="PANTHER" id="PTHR33677:SF3">
    <property type="entry name" value="COPPER-SENSING TRANSCRIPTIONAL REPRESSOR RICR"/>
    <property type="match status" value="1"/>
</dbReference>
<evidence type="ECO:0008006" key="3">
    <source>
        <dbReference type="Google" id="ProtNLM"/>
    </source>
</evidence>
<keyword evidence="2" id="KW-1185">Reference proteome</keyword>
<name>V5RHF7_SPIAP</name>
<dbReference type="EMBL" id="CP006682">
    <property type="protein sequence ID" value="AHB36097.1"/>
    <property type="molecule type" value="Genomic_DNA"/>
</dbReference>
<dbReference type="InterPro" id="IPR038390">
    <property type="entry name" value="Metal_Tscrpt_repr_sf"/>
</dbReference>
<accession>V5RHF7</accession>
<sequence length="90" mass="10319">MAKTNREEKLKLDLIKQLKIINGQVTGLINQIENDKYCIDIINQVNAVRASLHSVSKKLITDHIDGCVKSDKNNEKYIEEIKNLIDKISR</sequence>
<protein>
    <recommendedName>
        <fullName evidence="3">Copper-sensing transcriptional repressor CsoR</fullName>
    </recommendedName>
</protein>
<dbReference type="Proteomes" id="UP000018550">
    <property type="component" value="Chromosome"/>
</dbReference>
<dbReference type="PATRIC" id="fig|1276258.3.peg.246"/>
<dbReference type="STRING" id="1276258.SAPIS_v1c02510"/>
<dbReference type="Pfam" id="PF02583">
    <property type="entry name" value="Trns_repr_metal"/>
    <property type="match status" value="1"/>
</dbReference>
<dbReference type="InterPro" id="IPR003735">
    <property type="entry name" value="Metal_Tscrpt_repr"/>
</dbReference>
<reference evidence="1 2" key="1">
    <citation type="journal article" date="2014" name="Genome Announc.">
        <title>Complete Genome Sequence of Spiroplasma apis B31T (ATCC 33834), a Bacterium Associated with May Disease of Honeybees (Apis mellifera).</title>
        <authorList>
            <person name="Ku C."/>
            <person name="Lo W.S."/>
            <person name="Chen L.L."/>
            <person name="Kuo C.H."/>
        </authorList>
    </citation>
    <scope>NUCLEOTIDE SEQUENCE [LARGE SCALE GENOMIC DNA]</scope>
    <source>
        <strain evidence="1">B31</strain>
    </source>
</reference>